<evidence type="ECO:0000256" key="4">
    <source>
        <dbReference type="ARBA" id="ARBA00022989"/>
    </source>
</evidence>
<evidence type="ECO:0000256" key="5">
    <source>
        <dbReference type="ARBA" id="ARBA00023136"/>
    </source>
</evidence>
<evidence type="ECO:0000256" key="2">
    <source>
        <dbReference type="ARBA" id="ARBA00022475"/>
    </source>
</evidence>
<proteinExistence type="predicted"/>
<dbReference type="Proteomes" id="UP000633619">
    <property type="component" value="Unassembled WGS sequence"/>
</dbReference>
<feature type="transmembrane region" description="Helical" evidence="6">
    <location>
        <begin position="63"/>
        <end position="85"/>
    </location>
</feature>
<sequence length="147" mass="16678">MFAQMLKTVLQIGGIYLFYETGVWIQQKFHVPIPGSMIGLFLLFICLSTGMVRIYWLQSGADALLSWLPLLFLPSVIGVIEYAGFLKQHGLQAMAVVFISTVLVMCLSGWLAQWLAMRKEGVDERMDQRGNIRRCHTRGVHRDETSV</sequence>
<keyword evidence="8" id="KW-1185">Reference proteome</keyword>
<dbReference type="PANTHER" id="PTHR33931:SF2">
    <property type="entry name" value="HOLIN-LIKE PROTEIN CIDA"/>
    <property type="match status" value="1"/>
</dbReference>
<dbReference type="NCBIfam" id="NF002460">
    <property type="entry name" value="PRK01658.1"/>
    <property type="match status" value="1"/>
</dbReference>
<keyword evidence="2" id="KW-1003">Cell membrane</keyword>
<evidence type="ECO:0000313" key="8">
    <source>
        <dbReference type="Proteomes" id="UP000633619"/>
    </source>
</evidence>
<gene>
    <name evidence="7" type="ORF">I8U20_07870</name>
</gene>
<dbReference type="RefSeq" id="WP_181731537.1">
    <property type="nucleotide sequence ID" value="NZ_JACEIR010000002.1"/>
</dbReference>
<keyword evidence="4 6" id="KW-1133">Transmembrane helix</keyword>
<reference evidence="7 8" key="1">
    <citation type="submission" date="2020-12" db="EMBL/GenBank/DDBJ databases">
        <title>WGS of Thermoactinomyces spp.</title>
        <authorList>
            <person name="Cheng K."/>
        </authorList>
    </citation>
    <scope>NUCLEOTIDE SEQUENCE [LARGE SCALE GENOMIC DNA]</scope>
    <source>
        <strain evidence="8">CICC 10671\DSM 43846</strain>
    </source>
</reference>
<dbReference type="PANTHER" id="PTHR33931">
    <property type="entry name" value="HOLIN-LIKE PROTEIN CIDA-RELATED"/>
    <property type="match status" value="1"/>
</dbReference>
<dbReference type="InterPro" id="IPR005538">
    <property type="entry name" value="LrgA/CidA"/>
</dbReference>
<organism evidence="7 8">
    <name type="scientific">Thermoactinomyces intermedius</name>
    <dbReference type="NCBI Taxonomy" id="2024"/>
    <lineage>
        <taxon>Bacteria</taxon>
        <taxon>Bacillati</taxon>
        <taxon>Bacillota</taxon>
        <taxon>Bacilli</taxon>
        <taxon>Bacillales</taxon>
        <taxon>Thermoactinomycetaceae</taxon>
        <taxon>Thermoactinomyces</taxon>
    </lineage>
</organism>
<accession>A0A8I1DFW6</accession>
<protein>
    <submittedName>
        <fullName evidence="7">CidA/LrgA family holin-like protein</fullName>
    </submittedName>
</protein>
<evidence type="ECO:0000256" key="1">
    <source>
        <dbReference type="ARBA" id="ARBA00004651"/>
    </source>
</evidence>
<feature type="transmembrane region" description="Helical" evidence="6">
    <location>
        <begin position="37"/>
        <end position="56"/>
    </location>
</feature>
<dbReference type="EMBL" id="JAECVW010000003">
    <property type="protein sequence ID" value="MBH8595246.1"/>
    <property type="molecule type" value="Genomic_DNA"/>
</dbReference>
<dbReference type="Pfam" id="PF03788">
    <property type="entry name" value="LrgA"/>
    <property type="match status" value="1"/>
</dbReference>
<comment type="caution">
    <text evidence="7">The sequence shown here is derived from an EMBL/GenBank/DDBJ whole genome shotgun (WGS) entry which is preliminary data.</text>
</comment>
<keyword evidence="3 6" id="KW-0812">Transmembrane</keyword>
<keyword evidence="5 6" id="KW-0472">Membrane</keyword>
<dbReference type="GO" id="GO:0005886">
    <property type="term" value="C:plasma membrane"/>
    <property type="evidence" value="ECO:0007669"/>
    <property type="project" value="UniProtKB-SubCell"/>
</dbReference>
<name>A0A8I1DFW6_THEIN</name>
<dbReference type="AlphaFoldDB" id="A0A8I1DFW6"/>
<evidence type="ECO:0000313" key="7">
    <source>
        <dbReference type="EMBL" id="MBH8595246.1"/>
    </source>
</evidence>
<evidence type="ECO:0000256" key="6">
    <source>
        <dbReference type="SAM" id="Phobius"/>
    </source>
</evidence>
<feature type="transmembrane region" description="Helical" evidence="6">
    <location>
        <begin position="91"/>
        <end position="116"/>
    </location>
</feature>
<comment type="subcellular location">
    <subcellularLocation>
        <location evidence="1">Cell membrane</location>
        <topology evidence="1">Multi-pass membrane protein</topology>
    </subcellularLocation>
</comment>
<evidence type="ECO:0000256" key="3">
    <source>
        <dbReference type="ARBA" id="ARBA00022692"/>
    </source>
</evidence>